<comment type="caution">
    <text evidence="1">The sequence shown here is derived from an EMBL/GenBank/DDBJ whole genome shotgun (WGS) entry which is preliminary data.</text>
</comment>
<evidence type="ECO:0000313" key="2">
    <source>
        <dbReference type="Proteomes" id="UP001140087"/>
    </source>
</evidence>
<reference evidence="1" key="1">
    <citation type="submission" date="2022-07" db="EMBL/GenBank/DDBJ databases">
        <title>Phylogenomic reconstructions and comparative analyses of Kickxellomycotina fungi.</title>
        <authorList>
            <person name="Reynolds N.K."/>
            <person name="Stajich J.E."/>
            <person name="Barry K."/>
            <person name="Grigoriev I.V."/>
            <person name="Crous P."/>
            <person name="Smith M.E."/>
        </authorList>
    </citation>
    <scope>NUCLEOTIDE SEQUENCE</scope>
    <source>
        <strain evidence="1">BCRC 34780</strain>
    </source>
</reference>
<keyword evidence="2" id="KW-1185">Reference proteome</keyword>
<dbReference type="Proteomes" id="UP001140087">
    <property type="component" value="Unassembled WGS sequence"/>
</dbReference>
<feature type="non-terminal residue" evidence="1">
    <location>
        <position position="288"/>
    </location>
</feature>
<protein>
    <submittedName>
        <fullName evidence="1">Mitochondrial ribosomal small subunit component</fullName>
    </submittedName>
</protein>
<organism evidence="1 2">
    <name type="scientific">Coemansia helicoidea</name>
    <dbReference type="NCBI Taxonomy" id="1286919"/>
    <lineage>
        <taxon>Eukaryota</taxon>
        <taxon>Fungi</taxon>
        <taxon>Fungi incertae sedis</taxon>
        <taxon>Zoopagomycota</taxon>
        <taxon>Kickxellomycotina</taxon>
        <taxon>Kickxellomycetes</taxon>
        <taxon>Kickxellales</taxon>
        <taxon>Kickxellaceae</taxon>
        <taxon>Coemansia</taxon>
    </lineage>
</organism>
<proteinExistence type="predicted"/>
<gene>
    <name evidence="1" type="primary">RSM25</name>
    <name evidence="1" type="ORF">H4R21_003782</name>
</gene>
<dbReference type="EMBL" id="JANBUN010001282">
    <property type="protein sequence ID" value="KAJ2798812.1"/>
    <property type="molecule type" value="Genomic_DNA"/>
</dbReference>
<accession>A0ACC1L0W2</accession>
<sequence length="288" mass="32087">MNKNPASARSVRRAYEQLLEANLRDRVPAWLRAMRSVPPADSLVRSPTLFSTRGQYTFEAGARGSRQGSAALHGEQIRRALPKGCVSARHNKAALRTRCNRPPKIEFPEDELRREFYKNHPFELFRPRIVMELTGKNNQDWSRLADGTGQVTGERYVDALLPRSAIVPAPSPNAQWHWEAEETPAASSATPALCPKPLLALGASLRTRATDWAACASALVCGTCSVVRHQHYLMEARGLSKQEAYAQATREFYKIRGREELESRIAQQEAHAYGAQGLLKPFSGKQLA</sequence>
<evidence type="ECO:0000313" key="1">
    <source>
        <dbReference type="EMBL" id="KAJ2798812.1"/>
    </source>
</evidence>
<name>A0ACC1L0W2_9FUNG</name>